<dbReference type="Proteomes" id="UP001164539">
    <property type="component" value="Chromosome 4"/>
</dbReference>
<keyword evidence="2" id="KW-1185">Reference proteome</keyword>
<organism evidence="1 2">
    <name type="scientific">Melia azedarach</name>
    <name type="common">Chinaberry tree</name>
    <dbReference type="NCBI Taxonomy" id="155640"/>
    <lineage>
        <taxon>Eukaryota</taxon>
        <taxon>Viridiplantae</taxon>
        <taxon>Streptophyta</taxon>
        <taxon>Embryophyta</taxon>
        <taxon>Tracheophyta</taxon>
        <taxon>Spermatophyta</taxon>
        <taxon>Magnoliopsida</taxon>
        <taxon>eudicotyledons</taxon>
        <taxon>Gunneridae</taxon>
        <taxon>Pentapetalae</taxon>
        <taxon>rosids</taxon>
        <taxon>malvids</taxon>
        <taxon>Sapindales</taxon>
        <taxon>Meliaceae</taxon>
        <taxon>Melia</taxon>
    </lineage>
</organism>
<name>A0ACC1Y9B7_MELAZ</name>
<dbReference type="EMBL" id="CM051397">
    <property type="protein sequence ID" value="KAJ4719877.1"/>
    <property type="molecule type" value="Genomic_DNA"/>
</dbReference>
<evidence type="ECO:0000313" key="2">
    <source>
        <dbReference type="Proteomes" id="UP001164539"/>
    </source>
</evidence>
<sequence>MASTINIFLFTTILLAAAAFSTGVSHGTPDKKPIGKANGLNEATLLKLHEEGRLPKGVWRRMHRDKKLKHALQTGAPLPPEYNEILAGIIGPNGKIGNGKKLNPKAAEKPKKPPVTRGKKYCVPKPEVNDQVLQANIDWACKNGVDCDPLVNMKEISCADQSLRTKAGYVMNYYYNANGRNESTCDFNHSAMLTLENPSK</sequence>
<gene>
    <name evidence="1" type="ORF">OWV82_007792</name>
</gene>
<proteinExistence type="predicted"/>
<comment type="caution">
    <text evidence="1">The sequence shown here is derived from an EMBL/GenBank/DDBJ whole genome shotgun (WGS) entry which is preliminary data.</text>
</comment>
<accession>A0ACC1Y9B7</accession>
<protein>
    <submittedName>
        <fullName evidence="1">Glucan endo-1,3-beta-glucosidase</fullName>
    </submittedName>
</protein>
<reference evidence="1 2" key="1">
    <citation type="journal article" date="2023" name="Science">
        <title>Complex scaffold remodeling in plant triterpene biosynthesis.</title>
        <authorList>
            <person name="De La Pena R."/>
            <person name="Hodgson H."/>
            <person name="Liu J.C."/>
            <person name="Stephenson M.J."/>
            <person name="Martin A.C."/>
            <person name="Owen C."/>
            <person name="Harkess A."/>
            <person name="Leebens-Mack J."/>
            <person name="Jimenez L.E."/>
            <person name="Osbourn A."/>
            <person name="Sattely E.S."/>
        </authorList>
    </citation>
    <scope>NUCLEOTIDE SEQUENCE [LARGE SCALE GENOMIC DNA]</scope>
    <source>
        <strain evidence="2">cv. JPN11</strain>
        <tissue evidence="1">Leaf</tissue>
    </source>
</reference>
<evidence type="ECO:0000313" key="1">
    <source>
        <dbReference type="EMBL" id="KAJ4719877.1"/>
    </source>
</evidence>